<dbReference type="FunFam" id="1.10.287.950:FF:000001">
    <property type="entry name" value="Methyl-accepting chemotaxis sensory transducer"/>
    <property type="match status" value="1"/>
</dbReference>
<dbReference type="GO" id="GO:0005886">
    <property type="term" value="C:plasma membrane"/>
    <property type="evidence" value="ECO:0007669"/>
    <property type="project" value="UniProtKB-SubCell"/>
</dbReference>
<dbReference type="SMART" id="SM00283">
    <property type="entry name" value="MA"/>
    <property type="match status" value="1"/>
</dbReference>
<keyword evidence="4 10" id="KW-0812">Transmembrane</keyword>
<keyword evidence="7 9" id="KW-0807">Transducer</keyword>
<dbReference type="InterPro" id="IPR033479">
    <property type="entry name" value="dCache_1"/>
</dbReference>
<evidence type="ECO:0000259" key="11">
    <source>
        <dbReference type="PROSITE" id="PS50111"/>
    </source>
</evidence>
<feature type="domain" description="Methyl-accepting transducer" evidence="11">
    <location>
        <begin position="380"/>
        <end position="616"/>
    </location>
</feature>
<dbReference type="PROSITE" id="PS50111">
    <property type="entry name" value="CHEMOTAXIS_TRANSDUC_2"/>
    <property type="match status" value="1"/>
</dbReference>
<dbReference type="Pfam" id="PF02743">
    <property type="entry name" value="dCache_1"/>
    <property type="match status" value="1"/>
</dbReference>
<protein>
    <submittedName>
        <fullName evidence="13">Methyl-accepting chemotaxis protein</fullName>
    </submittedName>
</protein>
<comment type="caution">
    <text evidence="13">The sequence shown here is derived from an EMBL/GenBank/DDBJ whole genome shotgun (WGS) entry which is preliminary data.</text>
</comment>
<dbReference type="PANTHER" id="PTHR32089:SF117">
    <property type="entry name" value="METHYL ACCEPTING SENSORY TRANSDUCER WITH CACHE_1 SMALL MOLECULE BINDING DOMAIN"/>
    <property type="match status" value="1"/>
</dbReference>
<evidence type="ECO:0000259" key="12">
    <source>
        <dbReference type="PROSITE" id="PS50885"/>
    </source>
</evidence>
<dbReference type="CDD" id="cd11386">
    <property type="entry name" value="MCP_signal"/>
    <property type="match status" value="1"/>
</dbReference>
<dbReference type="CDD" id="cd06225">
    <property type="entry name" value="HAMP"/>
    <property type="match status" value="1"/>
</dbReference>
<keyword evidence="14" id="KW-1185">Reference proteome</keyword>
<dbReference type="SUPFAM" id="SSF58104">
    <property type="entry name" value="Methyl-accepting chemotaxis protein (MCP) signaling domain"/>
    <property type="match status" value="1"/>
</dbReference>
<reference evidence="13 14" key="1">
    <citation type="submission" date="2020-08" db="EMBL/GenBank/DDBJ databases">
        <title>Oceanospirillum sp. nov. isolated from marine sediment.</title>
        <authorList>
            <person name="Ji X."/>
        </authorList>
    </citation>
    <scope>NUCLEOTIDE SEQUENCE [LARGE SCALE GENOMIC DNA]</scope>
    <source>
        <strain evidence="13 14">D5</strain>
    </source>
</reference>
<dbReference type="Proteomes" id="UP000565262">
    <property type="component" value="Unassembled WGS sequence"/>
</dbReference>
<dbReference type="PANTHER" id="PTHR32089">
    <property type="entry name" value="METHYL-ACCEPTING CHEMOTAXIS PROTEIN MCPB"/>
    <property type="match status" value="1"/>
</dbReference>
<evidence type="ECO:0000256" key="3">
    <source>
        <dbReference type="ARBA" id="ARBA00022500"/>
    </source>
</evidence>
<dbReference type="PROSITE" id="PS50885">
    <property type="entry name" value="HAMP"/>
    <property type="match status" value="1"/>
</dbReference>
<dbReference type="RefSeq" id="WP_182808033.1">
    <property type="nucleotide sequence ID" value="NZ_JACJFM010000006.1"/>
</dbReference>
<dbReference type="Pfam" id="PF00672">
    <property type="entry name" value="HAMP"/>
    <property type="match status" value="1"/>
</dbReference>
<dbReference type="GO" id="GO:0006935">
    <property type="term" value="P:chemotaxis"/>
    <property type="evidence" value="ECO:0007669"/>
    <property type="project" value="UniProtKB-KW"/>
</dbReference>
<sequence length="652" mass="71743">MKIRTKLALIIALTIIMPTLIISSYFIFESRDVAVNHFDNIASREITQIDKTFTLFFDNLEENINYISANPVLAGIIPDAPKFLNGDKDFAGWDKITGQTKEIHDFYKRFGESHPGLAYIYSGREDGSMIEWPGSAYADPYDPRLRPWYKLAMANPGKAVRTNAYYWSGDDSTYVGTAKTITDRNNNIIGVQSMDVTVKQLTEIVQRIKIGESGHIVLIEDNNNVLVDPLIPDNNFKQVGDLKVPLYNTLGSVSTSLFTTERQGEAYMGKIFQSQSLGWRFVALVPEKEVFAAANKQAWITVLITLCLVVLFTLIGTFFSRIITRPMDKVTQALQQISVGEGDLTARLSIESKDELGVLSESFNGFVEKLQNIIREVVKLSEQLKETSSITAQRARESHDEVNQQLDQITLVVTSVDEMSTATEEIARNAEQAAGVAGNSADASLQGQTVVEETCLAIGKLADEVGEASLVIDQLESSTQQINSILTTIQGIAEQTNLLALNAAIEAARAGEHGRGFAVVADEVRNLSHKTSLSTEEIQQMIAELQQTSQKAVDIMQRSQDMAGSTVEQANQASESLGLITESVNHIRDMAAQIATATEEQSSVTAGITDNTTRISQIASQMAADADQRLERSQKLSQLSDNMHNLVGRFKI</sequence>
<comment type="similarity">
    <text evidence="8">Belongs to the methyl-accepting chemotaxis (MCP) protein family.</text>
</comment>
<dbReference type="Gene3D" id="3.30.450.20">
    <property type="entry name" value="PAS domain"/>
    <property type="match status" value="1"/>
</dbReference>
<keyword evidence="3" id="KW-0145">Chemotaxis</keyword>
<evidence type="ECO:0000256" key="7">
    <source>
        <dbReference type="ARBA" id="ARBA00023224"/>
    </source>
</evidence>
<name>A0A839IMR6_9GAMM</name>
<comment type="subcellular location">
    <subcellularLocation>
        <location evidence="1">Cell membrane</location>
        <topology evidence="1">Multi-pass membrane protein</topology>
    </subcellularLocation>
</comment>
<evidence type="ECO:0000313" key="13">
    <source>
        <dbReference type="EMBL" id="MBB1486248.1"/>
    </source>
</evidence>
<proteinExistence type="inferred from homology"/>
<evidence type="ECO:0000256" key="6">
    <source>
        <dbReference type="ARBA" id="ARBA00023136"/>
    </source>
</evidence>
<accession>A0A839IMR6</accession>
<evidence type="ECO:0000256" key="2">
    <source>
        <dbReference type="ARBA" id="ARBA00022475"/>
    </source>
</evidence>
<evidence type="ECO:0000256" key="1">
    <source>
        <dbReference type="ARBA" id="ARBA00004651"/>
    </source>
</evidence>
<evidence type="ECO:0000313" key="14">
    <source>
        <dbReference type="Proteomes" id="UP000565262"/>
    </source>
</evidence>
<keyword evidence="6 10" id="KW-0472">Membrane</keyword>
<evidence type="ECO:0000256" key="4">
    <source>
        <dbReference type="ARBA" id="ARBA00022692"/>
    </source>
</evidence>
<dbReference type="SMART" id="SM00304">
    <property type="entry name" value="HAMP"/>
    <property type="match status" value="1"/>
</dbReference>
<dbReference type="Gene3D" id="1.10.287.950">
    <property type="entry name" value="Methyl-accepting chemotaxis protein"/>
    <property type="match status" value="1"/>
</dbReference>
<keyword evidence="5 10" id="KW-1133">Transmembrane helix</keyword>
<feature type="transmembrane region" description="Helical" evidence="10">
    <location>
        <begin position="7"/>
        <end position="28"/>
    </location>
</feature>
<evidence type="ECO:0000256" key="10">
    <source>
        <dbReference type="SAM" id="Phobius"/>
    </source>
</evidence>
<evidence type="ECO:0000256" key="5">
    <source>
        <dbReference type="ARBA" id="ARBA00022989"/>
    </source>
</evidence>
<dbReference type="InterPro" id="IPR003660">
    <property type="entry name" value="HAMP_dom"/>
</dbReference>
<dbReference type="AlphaFoldDB" id="A0A839IMR6"/>
<dbReference type="Pfam" id="PF00015">
    <property type="entry name" value="MCPsignal"/>
    <property type="match status" value="1"/>
</dbReference>
<dbReference type="EMBL" id="JACJFM010000006">
    <property type="protein sequence ID" value="MBB1486248.1"/>
    <property type="molecule type" value="Genomic_DNA"/>
</dbReference>
<feature type="transmembrane region" description="Helical" evidence="10">
    <location>
        <begin position="298"/>
        <end position="319"/>
    </location>
</feature>
<keyword evidence="2" id="KW-1003">Cell membrane</keyword>
<feature type="domain" description="HAMP" evidence="12">
    <location>
        <begin position="321"/>
        <end position="375"/>
    </location>
</feature>
<organism evidence="13 14">
    <name type="scientific">Oceanospirillum sediminis</name>
    <dbReference type="NCBI Taxonomy" id="2760088"/>
    <lineage>
        <taxon>Bacteria</taxon>
        <taxon>Pseudomonadati</taxon>
        <taxon>Pseudomonadota</taxon>
        <taxon>Gammaproteobacteria</taxon>
        <taxon>Oceanospirillales</taxon>
        <taxon>Oceanospirillaceae</taxon>
        <taxon>Oceanospirillum</taxon>
    </lineage>
</organism>
<gene>
    <name evidence="13" type="ORF">H4O21_06465</name>
</gene>
<evidence type="ECO:0000256" key="9">
    <source>
        <dbReference type="PROSITE-ProRule" id="PRU00284"/>
    </source>
</evidence>
<evidence type="ECO:0000256" key="8">
    <source>
        <dbReference type="ARBA" id="ARBA00029447"/>
    </source>
</evidence>
<dbReference type="InterPro" id="IPR004089">
    <property type="entry name" value="MCPsignal_dom"/>
</dbReference>
<dbReference type="GO" id="GO:0007165">
    <property type="term" value="P:signal transduction"/>
    <property type="evidence" value="ECO:0007669"/>
    <property type="project" value="UniProtKB-KW"/>
</dbReference>